<gene>
    <name evidence="1" type="ORF">METZ01_LOCUS366157</name>
</gene>
<reference evidence="1" key="1">
    <citation type="submission" date="2018-05" db="EMBL/GenBank/DDBJ databases">
        <authorList>
            <person name="Lanie J.A."/>
            <person name="Ng W.-L."/>
            <person name="Kazmierczak K.M."/>
            <person name="Andrzejewski T.M."/>
            <person name="Davidsen T.M."/>
            <person name="Wayne K.J."/>
            <person name="Tettelin H."/>
            <person name="Glass J.I."/>
            <person name="Rusch D."/>
            <person name="Podicherti R."/>
            <person name="Tsui H.-C.T."/>
            <person name="Winkler M.E."/>
        </authorList>
    </citation>
    <scope>NUCLEOTIDE SEQUENCE</scope>
</reference>
<accession>A0A382SU60</accession>
<dbReference type="EMBL" id="UINC01131539">
    <property type="protein sequence ID" value="SVD13303.1"/>
    <property type="molecule type" value="Genomic_DNA"/>
</dbReference>
<dbReference type="InterPro" id="IPR013783">
    <property type="entry name" value="Ig-like_fold"/>
</dbReference>
<dbReference type="AlphaFoldDB" id="A0A382SU60"/>
<feature type="non-terminal residue" evidence="1">
    <location>
        <position position="239"/>
    </location>
</feature>
<sequence length="239" mass="24830">MKKLLLICLLIVGCEQLLDADVTAPTVVIAYPSNGNILTEPTMVRANATDDTGIESITFLINGIEVFTDTESPYEYEWDVCVSGTGTTPTITVKATDSADNTGQSEVYTYTINATYDCLDVCGGGKVADNCGTCDADATNDCTADCNGDHGGEAYTDECDDCVGGNTALTACLQDDCGVWGGDNSPLTGTCDCASTPYGDATTDMCGKCDADTTNDCIQDCADVWGGASNCDCIHSTAC</sequence>
<evidence type="ECO:0000313" key="1">
    <source>
        <dbReference type="EMBL" id="SVD13303.1"/>
    </source>
</evidence>
<name>A0A382SU60_9ZZZZ</name>
<organism evidence="1">
    <name type="scientific">marine metagenome</name>
    <dbReference type="NCBI Taxonomy" id="408172"/>
    <lineage>
        <taxon>unclassified sequences</taxon>
        <taxon>metagenomes</taxon>
        <taxon>ecological metagenomes</taxon>
    </lineage>
</organism>
<proteinExistence type="predicted"/>
<dbReference type="Pfam" id="PF17957">
    <property type="entry name" value="Big_7"/>
    <property type="match status" value="1"/>
</dbReference>
<dbReference type="Gene3D" id="2.60.40.10">
    <property type="entry name" value="Immunoglobulins"/>
    <property type="match status" value="1"/>
</dbReference>
<protein>
    <submittedName>
        <fullName evidence="1">Uncharacterized protein</fullName>
    </submittedName>
</protein>